<dbReference type="InterPro" id="IPR050796">
    <property type="entry name" value="SCF_F-box_component"/>
</dbReference>
<reference evidence="2 3" key="1">
    <citation type="submission" date="2024-09" db="EMBL/GenBank/DDBJ databases">
        <title>Chromosome-scale assembly of Riccia sorocarpa.</title>
        <authorList>
            <person name="Paukszto L."/>
        </authorList>
    </citation>
    <scope>NUCLEOTIDE SEQUENCE [LARGE SCALE GENOMIC DNA]</scope>
    <source>
        <strain evidence="2">LP-2024</strain>
        <tissue evidence="2">Aerial parts of the thallus</tissue>
    </source>
</reference>
<name>A0ABD3GHJ2_9MARC</name>
<dbReference type="SUPFAM" id="SSF81383">
    <property type="entry name" value="F-box domain"/>
    <property type="match status" value="1"/>
</dbReference>
<evidence type="ECO:0000313" key="3">
    <source>
        <dbReference type="Proteomes" id="UP001633002"/>
    </source>
</evidence>
<dbReference type="PANTHER" id="PTHR31672:SF2">
    <property type="entry name" value="F-BOX DOMAIN-CONTAINING PROTEIN"/>
    <property type="match status" value="1"/>
</dbReference>
<protein>
    <recommendedName>
        <fullName evidence="1">F-box domain-containing protein</fullName>
    </recommendedName>
</protein>
<dbReference type="EMBL" id="JBJQOH010000008">
    <property type="protein sequence ID" value="KAL3676654.1"/>
    <property type="molecule type" value="Genomic_DNA"/>
</dbReference>
<proteinExistence type="predicted"/>
<evidence type="ECO:0000313" key="2">
    <source>
        <dbReference type="EMBL" id="KAL3676654.1"/>
    </source>
</evidence>
<feature type="domain" description="F-box" evidence="1">
    <location>
        <begin position="53"/>
        <end position="99"/>
    </location>
</feature>
<dbReference type="SMART" id="SM00256">
    <property type="entry name" value="FBOX"/>
    <property type="match status" value="1"/>
</dbReference>
<organism evidence="2 3">
    <name type="scientific">Riccia sorocarpa</name>
    <dbReference type="NCBI Taxonomy" id="122646"/>
    <lineage>
        <taxon>Eukaryota</taxon>
        <taxon>Viridiplantae</taxon>
        <taxon>Streptophyta</taxon>
        <taxon>Embryophyta</taxon>
        <taxon>Marchantiophyta</taxon>
        <taxon>Marchantiopsida</taxon>
        <taxon>Marchantiidae</taxon>
        <taxon>Marchantiales</taxon>
        <taxon>Ricciaceae</taxon>
        <taxon>Riccia</taxon>
    </lineage>
</organism>
<dbReference type="InterPro" id="IPR036047">
    <property type="entry name" value="F-box-like_dom_sf"/>
</dbReference>
<dbReference type="Gene3D" id="1.20.1280.50">
    <property type="match status" value="1"/>
</dbReference>
<dbReference type="CDD" id="cd22157">
    <property type="entry name" value="F-box_AtFBW1-like"/>
    <property type="match status" value="1"/>
</dbReference>
<dbReference type="Proteomes" id="UP001633002">
    <property type="component" value="Unassembled WGS sequence"/>
</dbReference>
<comment type="caution">
    <text evidence="2">The sequence shown here is derived from an EMBL/GenBank/DDBJ whole genome shotgun (WGS) entry which is preliminary data.</text>
</comment>
<evidence type="ECO:0000259" key="1">
    <source>
        <dbReference type="PROSITE" id="PS50181"/>
    </source>
</evidence>
<dbReference type="AlphaFoldDB" id="A0ABD3GHJ2"/>
<accession>A0ABD3GHJ2</accession>
<dbReference type="Pfam" id="PF00646">
    <property type="entry name" value="F-box"/>
    <property type="match status" value="1"/>
</dbReference>
<sequence>MDFNVVVDTNSPLHFHQVDGQPPCTKLPVSHLLIARVSVVSAMAEMGNTDLSCTLWQHLLVEVLEKVLTKLPVSALTRFCRVCKRWKSLIESAEFARECRSAEPVIFSYYPGGFSYSDCKKLNPYLAIPNTKTYSWEKHVLSFTSGPISLVAADHGLLCFMLLKGNHNTLFVYKPLTRQWTKLKVPERSKIEKPSHYPTSRPSDDGKMLVGLSVDPDTGNYKLVVGFIKAELQPGEKPRLTLIYDSLSSAWTTSSACPDFFSHREEDEDEGYWKEWIPQVSVRSGESFYWLVDEETEMLGNTFTMCGTSSRFLVKYNIREGTWMVDEPDLPYERFVEEEDIPNCLPPNLPYAHLIEYSYPRLHRDFRLPQWNFHLASHGGSVYVTLFDSLINRDSFSGEFSSVISEVKVTDAELVRRLLELANPPEHYIPTMALAQDDFWYVAFEFGGVCSEERGMKPLLVFAHSPRRQVSRWLPPLGLDSSCSDVLPRDYPPDWLPQLYTFAATFRAFV</sequence>
<dbReference type="InterPro" id="IPR001810">
    <property type="entry name" value="F-box_dom"/>
</dbReference>
<keyword evidence="3" id="KW-1185">Reference proteome</keyword>
<dbReference type="PANTHER" id="PTHR31672">
    <property type="entry name" value="BNACNNG10540D PROTEIN"/>
    <property type="match status" value="1"/>
</dbReference>
<gene>
    <name evidence="2" type="ORF">R1sor_026602</name>
</gene>
<dbReference type="PROSITE" id="PS50181">
    <property type="entry name" value="FBOX"/>
    <property type="match status" value="1"/>
</dbReference>